<organism evidence="2 3">
    <name type="scientific">Flaviflagellibacter deserti</name>
    <dbReference type="NCBI Taxonomy" id="2267266"/>
    <lineage>
        <taxon>Bacteria</taxon>
        <taxon>Pseudomonadati</taxon>
        <taxon>Pseudomonadota</taxon>
        <taxon>Alphaproteobacteria</taxon>
        <taxon>Hyphomicrobiales</taxon>
        <taxon>Flaviflagellibacter</taxon>
    </lineage>
</organism>
<dbReference type="SUPFAM" id="SSF47413">
    <property type="entry name" value="lambda repressor-like DNA-binding domains"/>
    <property type="match status" value="1"/>
</dbReference>
<keyword evidence="3" id="KW-1185">Reference proteome</keyword>
<name>A0ABV9YZN0_9HYPH</name>
<dbReference type="InterPro" id="IPR001387">
    <property type="entry name" value="Cro/C1-type_HTH"/>
</dbReference>
<gene>
    <name evidence="2" type="ORF">ACFPFW_04620</name>
</gene>
<accession>A0ABV9YZN0</accession>
<dbReference type="CDD" id="cd00093">
    <property type="entry name" value="HTH_XRE"/>
    <property type="match status" value="1"/>
</dbReference>
<dbReference type="PROSITE" id="PS50943">
    <property type="entry name" value="HTH_CROC1"/>
    <property type="match status" value="1"/>
</dbReference>
<dbReference type="Gene3D" id="1.10.260.40">
    <property type="entry name" value="lambda repressor-like DNA-binding domains"/>
    <property type="match status" value="1"/>
</dbReference>
<dbReference type="RefSeq" id="WP_379769619.1">
    <property type="nucleotide sequence ID" value="NZ_JBHSJF010000004.1"/>
</dbReference>
<evidence type="ECO:0000313" key="2">
    <source>
        <dbReference type="EMBL" id="MFC5067296.1"/>
    </source>
</evidence>
<dbReference type="EMBL" id="JBHSJF010000004">
    <property type="protein sequence ID" value="MFC5067296.1"/>
    <property type="molecule type" value="Genomic_DNA"/>
</dbReference>
<dbReference type="Pfam" id="PF13560">
    <property type="entry name" value="HTH_31"/>
    <property type="match status" value="1"/>
</dbReference>
<dbReference type="SMART" id="SM00530">
    <property type="entry name" value="HTH_XRE"/>
    <property type="match status" value="1"/>
</dbReference>
<comment type="caution">
    <text evidence="2">The sequence shown here is derived from an EMBL/GenBank/DDBJ whole genome shotgun (WGS) entry which is preliminary data.</text>
</comment>
<protein>
    <submittedName>
        <fullName evidence="2">Helix-turn-helix domain-containing protein</fullName>
    </submittedName>
</protein>
<feature type="domain" description="HTH cro/C1-type" evidence="1">
    <location>
        <begin position="22"/>
        <end position="76"/>
    </location>
</feature>
<sequence>MRIHSAEPMAPTPRQKRLSELLAEQRQKTGLKQVEVAKELGRHQPFIANIESGQRRVDLVELIAIADIIGLDLAEVIRELRKIPP</sequence>
<evidence type="ECO:0000313" key="3">
    <source>
        <dbReference type="Proteomes" id="UP001595796"/>
    </source>
</evidence>
<evidence type="ECO:0000259" key="1">
    <source>
        <dbReference type="PROSITE" id="PS50943"/>
    </source>
</evidence>
<dbReference type="InterPro" id="IPR010982">
    <property type="entry name" value="Lambda_DNA-bd_dom_sf"/>
</dbReference>
<proteinExistence type="predicted"/>
<dbReference type="Proteomes" id="UP001595796">
    <property type="component" value="Unassembled WGS sequence"/>
</dbReference>
<reference evidence="3" key="1">
    <citation type="journal article" date="2019" name="Int. J. Syst. Evol. Microbiol.">
        <title>The Global Catalogue of Microorganisms (GCM) 10K type strain sequencing project: providing services to taxonomists for standard genome sequencing and annotation.</title>
        <authorList>
            <consortium name="The Broad Institute Genomics Platform"/>
            <consortium name="The Broad Institute Genome Sequencing Center for Infectious Disease"/>
            <person name="Wu L."/>
            <person name="Ma J."/>
        </authorList>
    </citation>
    <scope>NUCLEOTIDE SEQUENCE [LARGE SCALE GENOMIC DNA]</scope>
    <source>
        <strain evidence="3">CGMCC 1.16444</strain>
    </source>
</reference>